<dbReference type="SUPFAM" id="SSF51161">
    <property type="entry name" value="Trimeric LpxA-like enzymes"/>
    <property type="match status" value="1"/>
</dbReference>
<dbReference type="Pfam" id="PF00132">
    <property type="entry name" value="Hexapep"/>
    <property type="match status" value="2"/>
</dbReference>
<dbReference type="InterPro" id="IPR050484">
    <property type="entry name" value="Transf_Hexapept/Carb_Anhydrase"/>
</dbReference>
<protein>
    <submittedName>
        <fullName evidence="1">Carbonic anhydrase/acetyltransferase-like protein (Isoleucine patch superfamily)</fullName>
    </submittedName>
</protein>
<dbReference type="GO" id="GO:0016740">
    <property type="term" value="F:transferase activity"/>
    <property type="evidence" value="ECO:0007669"/>
    <property type="project" value="UniProtKB-KW"/>
</dbReference>
<gene>
    <name evidence="1" type="ORF">CLV59_109126</name>
</gene>
<dbReference type="InterPro" id="IPR047324">
    <property type="entry name" value="LbH_gamma_CA-like"/>
</dbReference>
<keyword evidence="1" id="KW-0808">Transferase</keyword>
<dbReference type="Proteomes" id="UP000249819">
    <property type="component" value="Unassembled WGS sequence"/>
</dbReference>
<dbReference type="InterPro" id="IPR011004">
    <property type="entry name" value="Trimer_LpxA-like_sf"/>
</dbReference>
<keyword evidence="2" id="KW-1185">Reference proteome</keyword>
<sequence>MAYILPLNGHTPQLPEDTFIAPNATIVGDVVMGKGCTVWFNAVVRGDVNSIRIGDNVNIQDGAVIHCTYQKSKTIVGNNVSIGHNAILHGCTIDNDVLIGMGAIVMDNARIDSNSIIAAGAVILAGTHVEAGTIWAGVPAKKVKDIDMALINGEINRISKNYAMYASWYDDVIPKEKTL</sequence>
<reference evidence="1 2" key="1">
    <citation type="submission" date="2018-06" db="EMBL/GenBank/DDBJ databases">
        <title>Genomic Encyclopedia of Archaeal and Bacterial Type Strains, Phase II (KMG-II): from individual species to whole genera.</title>
        <authorList>
            <person name="Goeker M."/>
        </authorList>
    </citation>
    <scope>NUCLEOTIDE SEQUENCE [LARGE SCALE GENOMIC DNA]</scope>
    <source>
        <strain evidence="1 2">DSM 29821</strain>
    </source>
</reference>
<dbReference type="RefSeq" id="WP_111594670.1">
    <property type="nucleotide sequence ID" value="NZ_QLMA01000009.1"/>
</dbReference>
<dbReference type="EMBL" id="QLMA01000009">
    <property type="protein sequence ID" value="RAJ75512.1"/>
    <property type="molecule type" value="Genomic_DNA"/>
</dbReference>
<dbReference type="InterPro" id="IPR001451">
    <property type="entry name" value="Hexapep"/>
</dbReference>
<dbReference type="AlphaFoldDB" id="A0A327VLY5"/>
<accession>A0A327VLY5</accession>
<dbReference type="PANTHER" id="PTHR13061:SF29">
    <property type="entry name" value="GAMMA CARBONIC ANHYDRASE-LIKE 1, MITOCHONDRIAL-RELATED"/>
    <property type="match status" value="1"/>
</dbReference>
<comment type="caution">
    <text evidence="1">The sequence shown here is derived from an EMBL/GenBank/DDBJ whole genome shotgun (WGS) entry which is preliminary data.</text>
</comment>
<name>A0A327VLY5_9BACT</name>
<dbReference type="PANTHER" id="PTHR13061">
    <property type="entry name" value="DYNACTIN SUBUNIT P25"/>
    <property type="match status" value="1"/>
</dbReference>
<dbReference type="OrthoDB" id="9803036at2"/>
<dbReference type="CDD" id="cd04645">
    <property type="entry name" value="LbH_gamma_CA_like"/>
    <property type="match status" value="1"/>
</dbReference>
<dbReference type="Gene3D" id="2.160.10.10">
    <property type="entry name" value="Hexapeptide repeat proteins"/>
    <property type="match status" value="1"/>
</dbReference>
<proteinExistence type="predicted"/>
<evidence type="ECO:0000313" key="1">
    <source>
        <dbReference type="EMBL" id="RAJ75512.1"/>
    </source>
</evidence>
<organism evidence="1 2">
    <name type="scientific">Chitinophaga dinghuensis</name>
    <dbReference type="NCBI Taxonomy" id="1539050"/>
    <lineage>
        <taxon>Bacteria</taxon>
        <taxon>Pseudomonadati</taxon>
        <taxon>Bacteroidota</taxon>
        <taxon>Chitinophagia</taxon>
        <taxon>Chitinophagales</taxon>
        <taxon>Chitinophagaceae</taxon>
        <taxon>Chitinophaga</taxon>
    </lineage>
</organism>
<evidence type="ECO:0000313" key="2">
    <source>
        <dbReference type="Proteomes" id="UP000249819"/>
    </source>
</evidence>